<protein>
    <recommendedName>
        <fullName evidence="2">Tyr recombinase domain-containing protein</fullName>
    </recommendedName>
</protein>
<evidence type="ECO:0000313" key="3">
    <source>
        <dbReference type="EMBL" id="KKL63508.1"/>
    </source>
</evidence>
<dbReference type="SUPFAM" id="SSF56349">
    <property type="entry name" value="DNA breaking-rejoining enzymes"/>
    <property type="match status" value="1"/>
</dbReference>
<evidence type="ECO:0000259" key="2">
    <source>
        <dbReference type="PROSITE" id="PS51898"/>
    </source>
</evidence>
<dbReference type="PROSITE" id="PS51898">
    <property type="entry name" value="TYR_RECOMBINASE"/>
    <property type="match status" value="1"/>
</dbReference>
<feature type="domain" description="Tyr recombinase" evidence="2">
    <location>
        <begin position="270"/>
        <end position="465"/>
    </location>
</feature>
<dbReference type="InterPro" id="IPR002104">
    <property type="entry name" value="Integrase_catalytic"/>
</dbReference>
<dbReference type="GO" id="GO:0006310">
    <property type="term" value="P:DNA recombination"/>
    <property type="evidence" value="ECO:0007669"/>
    <property type="project" value="UniProtKB-KW"/>
</dbReference>
<comment type="caution">
    <text evidence="3">The sequence shown here is derived from an EMBL/GenBank/DDBJ whole genome shotgun (WGS) entry which is preliminary data.</text>
</comment>
<keyword evidence="1" id="KW-0233">DNA recombination</keyword>
<organism evidence="3">
    <name type="scientific">marine sediment metagenome</name>
    <dbReference type="NCBI Taxonomy" id="412755"/>
    <lineage>
        <taxon>unclassified sequences</taxon>
        <taxon>metagenomes</taxon>
        <taxon>ecological metagenomes</taxon>
    </lineage>
</organism>
<sequence length="481" mass="55600">MGRWRATLPYHKATKQWRKVYKGKTHYLGAAKAKSDRESHDRALVKWEAIKAEVDAQPGPEKPNQKDYDLAIGRWEKMAEWYKKIGDAPGAARCVTEIDALKKRLAAKEPTPLDRWERNPLEQVSEAGLAVWQDRFEQLEHQLPVDKTVGGQVTVWLAELEGQVAIGVITPDRFESYRCCINNFRDWVGKEQPVESIEEVKLQGYYNHLVREVGRRRTDKANKEGCSAAYATDQLATAKQFIYWCFEKRLLALPHNIRSKKHRFTGKKSSRPKKVYFENTELHCLLDEAPERLKLHLLLMMNCGYTQSDLSDLRHEQVDWRGGRIVRRRSKTDDGHGGNDVPVVNYLLWPETMRLLKKHRSDKKDHETVFVTEKGGLLVSKSLKDGRLSKSDNVQSMYRRLRDKLKLTGNQKKPLKAIRKTSADKIGTNEKYMMLKSHFLGHSPQTIAEKYYSDGVPQDLFDEAVRWLGQDYGLPKSWVAK</sequence>
<dbReference type="GO" id="GO:0015074">
    <property type="term" value="P:DNA integration"/>
    <property type="evidence" value="ECO:0007669"/>
    <property type="project" value="InterPro"/>
</dbReference>
<dbReference type="AlphaFoldDB" id="A0A0F9DP12"/>
<dbReference type="EMBL" id="LAZR01028144">
    <property type="protein sequence ID" value="KKL63508.1"/>
    <property type="molecule type" value="Genomic_DNA"/>
</dbReference>
<dbReference type="Gene3D" id="1.10.443.10">
    <property type="entry name" value="Intergrase catalytic core"/>
    <property type="match status" value="1"/>
</dbReference>
<dbReference type="PANTHER" id="PTHR30349">
    <property type="entry name" value="PHAGE INTEGRASE-RELATED"/>
    <property type="match status" value="1"/>
</dbReference>
<dbReference type="InterPro" id="IPR050090">
    <property type="entry name" value="Tyrosine_recombinase_XerCD"/>
</dbReference>
<dbReference type="PANTHER" id="PTHR30349:SF64">
    <property type="entry name" value="PROPHAGE INTEGRASE INTD-RELATED"/>
    <property type="match status" value="1"/>
</dbReference>
<name>A0A0F9DP12_9ZZZZ</name>
<evidence type="ECO:0000256" key="1">
    <source>
        <dbReference type="ARBA" id="ARBA00023172"/>
    </source>
</evidence>
<proteinExistence type="predicted"/>
<dbReference type="InterPro" id="IPR011010">
    <property type="entry name" value="DNA_brk_join_enz"/>
</dbReference>
<dbReference type="GO" id="GO:0003677">
    <property type="term" value="F:DNA binding"/>
    <property type="evidence" value="ECO:0007669"/>
    <property type="project" value="InterPro"/>
</dbReference>
<gene>
    <name evidence="3" type="ORF">LCGC14_2174400</name>
</gene>
<reference evidence="3" key="1">
    <citation type="journal article" date="2015" name="Nature">
        <title>Complex archaea that bridge the gap between prokaryotes and eukaryotes.</title>
        <authorList>
            <person name="Spang A."/>
            <person name="Saw J.H."/>
            <person name="Jorgensen S.L."/>
            <person name="Zaremba-Niedzwiedzka K."/>
            <person name="Martijn J."/>
            <person name="Lind A.E."/>
            <person name="van Eijk R."/>
            <person name="Schleper C."/>
            <person name="Guy L."/>
            <person name="Ettema T.J."/>
        </authorList>
    </citation>
    <scope>NUCLEOTIDE SEQUENCE</scope>
</reference>
<accession>A0A0F9DP12</accession>
<dbReference type="InterPro" id="IPR013762">
    <property type="entry name" value="Integrase-like_cat_sf"/>
</dbReference>